<dbReference type="CDD" id="cd00082">
    <property type="entry name" value="HisKA"/>
    <property type="match status" value="1"/>
</dbReference>
<dbReference type="InterPro" id="IPR011006">
    <property type="entry name" value="CheY-like_superfamily"/>
</dbReference>
<evidence type="ECO:0000256" key="1">
    <source>
        <dbReference type="ARBA" id="ARBA00000085"/>
    </source>
</evidence>
<dbReference type="SMART" id="SM00448">
    <property type="entry name" value="REC"/>
    <property type="match status" value="1"/>
</dbReference>
<dbReference type="Pfam" id="PF00512">
    <property type="entry name" value="HisKA"/>
    <property type="match status" value="1"/>
</dbReference>
<dbReference type="PROSITE" id="PS50110">
    <property type="entry name" value="RESPONSE_REGULATORY"/>
    <property type="match status" value="1"/>
</dbReference>
<dbReference type="Gene3D" id="1.10.10.60">
    <property type="entry name" value="Homeodomain-like"/>
    <property type="match status" value="1"/>
</dbReference>
<evidence type="ECO:0000313" key="12">
    <source>
        <dbReference type="Proteomes" id="UP001595818"/>
    </source>
</evidence>
<dbReference type="InterPro" id="IPR036890">
    <property type="entry name" value="HATPase_C_sf"/>
</dbReference>
<dbReference type="SUPFAM" id="SSF55874">
    <property type="entry name" value="ATPase domain of HSP90 chaperone/DNA topoisomerase II/histidine kinase"/>
    <property type="match status" value="1"/>
</dbReference>
<dbReference type="InterPro" id="IPR003594">
    <property type="entry name" value="HATPase_dom"/>
</dbReference>
<keyword evidence="4" id="KW-0805">Transcription regulation</keyword>
<gene>
    <name evidence="11" type="ORF">ACFPFU_05135</name>
</gene>
<dbReference type="SMART" id="SM00342">
    <property type="entry name" value="HTH_ARAC"/>
    <property type="match status" value="1"/>
</dbReference>
<dbReference type="InterPro" id="IPR013783">
    <property type="entry name" value="Ig-like_fold"/>
</dbReference>
<reference evidence="12" key="1">
    <citation type="journal article" date="2019" name="Int. J. Syst. Evol. Microbiol.">
        <title>The Global Catalogue of Microorganisms (GCM) 10K type strain sequencing project: providing services to taxonomists for standard genome sequencing and annotation.</title>
        <authorList>
            <consortium name="The Broad Institute Genomics Platform"/>
            <consortium name="The Broad Institute Genome Sequencing Center for Infectious Disease"/>
            <person name="Wu L."/>
            <person name="Ma J."/>
        </authorList>
    </citation>
    <scope>NUCLEOTIDE SEQUENCE [LARGE SCALE GENOMIC DNA]</scope>
    <source>
        <strain evidence="12">CGMCC 4.7466</strain>
    </source>
</reference>
<feature type="modified residue" description="4-aspartylphosphate" evidence="7">
    <location>
        <position position="1139"/>
    </location>
</feature>
<evidence type="ECO:0000313" key="11">
    <source>
        <dbReference type="EMBL" id="MFC4871060.1"/>
    </source>
</evidence>
<dbReference type="Gene3D" id="2.60.40.10">
    <property type="entry name" value="Immunoglobulins"/>
    <property type="match status" value="1"/>
</dbReference>
<dbReference type="CDD" id="cd00075">
    <property type="entry name" value="HATPase"/>
    <property type="match status" value="1"/>
</dbReference>
<dbReference type="InterPro" id="IPR015943">
    <property type="entry name" value="WD40/YVTN_repeat-like_dom_sf"/>
</dbReference>
<dbReference type="SUPFAM" id="SSF47384">
    <property type="entry name" value="Homodimeric domain of signal transducing histidine kinase"/>
    <property type="match status" value="1"/>
</dbReference>
<dbReference type="SMART" id="SM00388">
    <property type="entry name" value="HisKA"/>
    <property type="match status" value="1"/>
</dbReference>
<dbReference type="SUPFAM" id="SSF50952">
    <property type="entry name" value="Soluble quinoprotein glucose dehydrogenase"/>
    <property type="match status" value="1"/>
</dbReference>
<dbReference type="CDD" id="cd17574">
    <property type="entry name" value="REC_OmpR"/>
    <property type="match status" value="1"/>
</dbReference>
<dbReference type="InterPro" id="IPR018062">
    <property type="entry name" value="HTH_AraC-typ_CS"/>
</dbReference>
<dbReference type="InterPro" id="IPR009057">
    <property type="entry name" value="Homeodomain-like_sf"/>
</dbReference>
<evidence type="ECO:0000259" key="8">
    <source>
        <dbReference type="PROSITE" id="PS01124"/>
    </source>
</evidence>
<dbReference type="SUPFAM" id="SSF63829">
    <property type="entry name" value="Calcium-dependent phosphotriesterase"/>
    <property type="match status" value="2"/>
</dbReference>
<keyword evidence="3 7" id="KW-0597">Phosphoprotein</keyword>
<dbReference type="Pfam" id="PF02518">
    <property type="entry name" value="HATPase_c"/>
    <property type="match status" value="1"/>
</dbReference>
<keyword evidence="12" id="KW-1185">Reference proteome</keyword>
<dbReference type="Gene3D" id="2.130.10.10">
    <property type="entry name" value="YVTN repeat-like/Quinoprotein amine dehydrogenase"/>
    <property type="match status" value="2"/>
</dbReference>
<feature type="domain" description="Histidine kinase" evidence="9">
    <location>
        <begin position="843"/>
        <end position="1061"/>
    </location>
</feature>
<dbReference type="Gene3D" id="1.10.287.130">
    <property type="match status" value="1"/>
</dbReference>
<dbReference type="Pfam" id="PF07494">
    <property type="entry name" value="Reg_prop"/>
    <property type="match status" value="5"/>
</dbReference>
<dbReference type="SUPFAM" id="SSF52172">
    <property type="entry name" value="CheY-like"/>
    <property type="match status" value="1"/>
</dbReference>
<evidence type="ECO:0000259" key="9">
    <source>
        <dbReference type="PROSITE" id="PS50109"/>
    </source>
</evidence>
<dbReference type="InterPro" id="IPR001789">
    <property type="entry name" value="Sig_transdc_resp-reg_receiver"/>
</dbReference>
<dbReference type="Pfam" id="PF12833">
    <property type="entry name" value="HTH_18"/>
    <property type="match status" value="1"/>
</dbReference>
<dbReference type="InterPro" id="IPR011110">
    <property type="entry name" value="Reg_prop"/>
</dbReference>
<dbReference type="SMART" id="SM00387">
    <property type="entry name" value="HATPase_c"/>
    <property type="match status" value="1"/>
</dbReference>
<dbReference type="RefSeq" id="WP_377062181.1">
    <property type="nucleotide sequence ID" value="NZ_JBHSJJ010000002.1"/>
</dbReference>
<dbReference type="PROSITE" id="PS01124">
    <property type="entry name" value="HTH_ARAC_FAMILY_2"/>
    <property type="match status" value="1"/>
</dbReference>
<dbReference type="PANTHER" id="PTHR43547:SF2">
    <property type="entry name" value="HYBRID SIGNAL TRANSDUCTION HISTIDINE KINASE C"/>
    <property type="match status" value="1"/>
</dbReference>
<dbReference type="InterPro" id="IPR036097">
    <property type="entry name" value="HisK_dim/P_sf"/>
</dbReference>
<dbReference type="InterPro" id="IPR011123">
    <property type="entry name" value="Y_Y_Y"/>
</dbReference>
<evidence type="ECO:0000256" key="3">
    <source>
        <dbReference type="ARBA" id="ARBA00022553"/>
    </source>
</evidence>
<dbReference type="InterPro" id="IPR005467">
    <property type="entry name" value="His_kinase_dom"/>
</dbReference>
<dbReference type="EMBL" id="JBHSJJ010000002">
    <property type="protein sequence ID" value="MFC4871060.1"/>
    <property type="molecule type" value="Genomic_DNA"/>
</dbReference>
<dbReference type="Proteomes" id="UP001595818">
    <property type="component" value="Unassembled WGS sequence"/>
</dbReference>
<dbReference type="InterPro" id="IPR003661">
    <property type="entry name" value="HisK_dim/P_dom"/>
</dbReference>
<dbReference type="Pfam" id="PF00072">
    <property type="entry name" value="Response_reg"/>
    <property type="match status" value="1"/>
</dbReference>
<dbReference type="PROSITE" id="PS00041">
    <property type="entry name" value="HTH_ARAC_FAMILY_1"/>
    <property type="match status" value="1"/>
</dbReference>
<keyword evidence="6" id="KW-0804">Transcription</keyword>
<dbReference type="SUPFAM" id="SSF46689">
    <property type="entry name" value="Homeodomain-like"/>
    <property type="match status" value="1"/>
</dbReference>
<dbReference type="Gene3D" id="3.30.565.10">
    <property type="entry name" value="Histidine kinase-like ATPase, C-terminal domain"/>
    <property type="match status" value="1"/>
</dbReference>
<sequence>MSSLITKTWIVALLAGIVLHAQGADKKIYFEHLDMKEGLSDNTVYCILQDKQGFIWFGTKRGLSRYDGRTFRLFNKEMGKDGIGKNMVYTLSEDRGGKIWLGTFSGVYIYDPDLESFSKFSLTSDKGSQIRGLISNIKTDLEGNVWIAENSVALYKYEPHTGQLVEYRHDPKNAGSLPPGHISNILVGDDELWLAMSDQGIALFNSRDQSFSAPTANNDPLKKDQVRVLQDYRSTMFIGTKNGGLKVMDKISGEIKTILKYDSNGNPIYVRDLKLINDTELWIASESGLYIYYPETGDYQNLKNDINDPFSISDNALYVIEEDRDGGIWIGTYFSGINYLPNHPTQFEKYYPVSNSNSISGKRVREFVMNENGQLWIGTEDAGLNLFDPLTNTFENFTPDTSGKSISYHNIHGLALRDNTLLIGIWSQGLNILDQTTKSIKADFIQDMQGQVRENDIFSIFIDRKNNVWLGTTEGLFLYHEVGGYSEFIREIGHCFVYDMMEDHLGQLWVATLHGGIFKLDAESRTVRSFIPDVAHESSLSHYSVITLLQDSKNRIWVGTEGGGFCFYDEAGDSFSCFNDQNGFPSTHIYKILEGNDGNLWMSTNKGLMEFDPVTEKYRIFTKDNGLINSPFNYKSGIKTKEGKLYFGTLNGFISFDPATFRTKKQNAPIIFTDFYLSNQPVTIGGNQPILEKSITKTRNLRLRHDQNSLSFGFAVLDYTASNSLSYAYMMEGYDRDWTYLSLNQRINYSFLPPGNYKLRVKTTDIFGNWNDEEATLQIEILPPFWKTDWAYLAYASLLLLLTVYLINSYKKRLNNRHQLALKVLEDEKEKEIYQSKIEFFTNITHEIRTPLTLIKAPLEHLLRKSGVYEDDLRENLMIMDKNTNRLIDLSNQLLDFRKTEKKGFSLNFIRTDITALLQETYVRFKNTAQQKSLNFFLKASPNPLFADVDKEALTKILSNLYSNAIKNAFSYVQIELKHDHKKLKIMVGNDGNIIASELHRKIFEPFFQISTAGNGSRPNSGTGLGLPLAKSLAEMHGGKLYLDTKEREANVFILELPIQQKKAIHLNEIPPAIPESRMVEEEIRKYGKPTLLVVEDNKELLDFLAGQLKPDHFILGAKNGKEALQILDEEPVDLIISDVMMPVMDGYNLCRSVKSNIAFSHIPFILLTAKNTMQSKIEGLEMGADVYIEKPFSVEYVHLQVKNLLNYRDQIRKSCASQPFVEINTLAHTRADEEFLEKVNAGILAHLDNQQFGVNELAEILCMSQSSLLRKIKGISQMTPNSYIRLVRLKKAAQLLQEGEYSIAEVGDLVGFNSPSYFTKCFQKQFGKLPKDFYQRKTKIG</sequence>
<keyword evidence="5" id="KW-0238">DNA-binding</keyword>
<dbReference type="Pfam" id="PF07495">
    <property type="entry name" value="Y_Y_Y"/>
    <property type="match status" value="1"/>
</dbReference>
<evidence type="ECO:0000256" key="6">
    <source>
        <dbReference type="ARBA" id="ARBA00023163"/>
    </source>
</evidence>
<evidence type="ECO:0000256" key="7">
    <source>
        <dbReference type="PROSITE-ProRule" id="PRU00169"/>
    </source>
</evidence>
<organism evidence="11 12">
    <name type="scientific">Negadavirga shengliensis</name>
    <dbReference type="NCBI Taxonomy" id="1389218"/>
    <lineage>
        <taxon>Bacteria</taxon>
        <taxon>Pseudomonadati</taxon>
        <taxon>Bacteroidota</taxon>
        <taxon>Cytophagia</taxon>
        <taxon>Cytophagales</taxon>
        <taxon>Cyclobacteriaceae</taxon>
        <taxon>Negadavirga</taxon>
    </lineage>
</organism>
<proteinExistence type="predicted"/>
<name>A0ABV9SXB1_9BACT</name>
<comment type="caution">
    <text evidence="11">The sequence shown here is derived from an EMBL/GenBank/DDBJ whole genome shotgun (WGS) entry which is preliminary data.</text>
</comment>
<comment type="catalytic activity">
    <reaction evidence="1">
        <text>ATP + protein L-histidine = ADP + protein N-phospho-L-histidine.</text>
        <dbReference type="EC" id="2.7.13.3"/>
    </reaction>
</comment>
<protein>
    <recommendedName>
        <fullName evidence="2">histidine kinase</fullName>
        <ecNumber evidence="2">2.7.13.3</ecNumber>
    </recommendedName>
</protein>
<evidence type="ECO:0000259" key="10">
    <source>
        <dbReference type="PROSITE" id="PS50110"/>
    </source>
</evidence>
<evidence type="ECO:0000256" key="5">
    <source>
        <dbReference type="ARBA" id="ARBA00023125"/>
    </source>
</evidence>
<dbReference type="Gene3D" id="3.40.50.2300">
    <property type="match status" value="1"/>
</dbReference>
<feature type="domain" description="HTH araC/xylS-type" evidence="8">
    <location>
        <begin position="1238"/>
        <end position="1337"/>
    </location>
</feature>
<dbReference type="PROSITE" id="PS50109">
    <property type="entry name" value="HIS_KIN"/>
    <property type="match status" value="1"/>
</dbReference>
<dbReference type="EC" id="2.7.13.3" evidence="2"/>
<evidence type="ECO:0000256" key="4">
    <source>
        <dbReference type="ARBA" id="ARBA00023015"/>
    </source>
</evidence>
<dbReference type="InterPro" id="IPR011041">
    <property type="entry name" value="Quinoprot_gluc/sorb_DH_b-prop"/>
</dbReference>
<dbReference type="PANTHER" id="PTHR43547">
    <property type="entry name" value="TWO-COMPONENT HISTIDINE KINASE"/>
    <property type="match status" value="1"/>
</dbReference>
<dbReference type="InterPro" id="IPR018060">
    <property type="entry name" value="HTH_AraC"/>
</dbReference>
<feature type="domain" description="Response regulatory" evidence="10">
    <location>
        <begin position="1091"/>
        <end position="1206"/>
    </location>
</feature>
<evidence type="ECO:0000256" key="2">
    <source>
        <dbReference type="ARBA" id="ARBA00012438"/>
    </source>
</evidence>
<accession>A0ABV9SXB1</accession>